<evidence type="ECO:0000256" key="2">
    <source>
        <dbReference type="ARBA" id="ARBA00022649"/>
    </source>
</evidence>
<keyword evidence="2 8" id="KW-1277">Toxin-antitoxin system</keyword>
<dbReference type="InterPro" id="IPR050556">
    <property type="entry name" value="Type_II_TA_system_RNase"/>
</dbReference>
<evidence type="ECO:0000256" key="7">
    <source>
        <dbReference type="ARBA" id="ARBA00038093"/>
    </source>
</evidence>
<dbReference type="AlphaFoldDB" id="A0A4V6T6N1"/>
<evidence type="ECO:0000313" key="10">
    <source>
        <dbReference type="EMBL" id="THV39006.1"/>
    </source>
</evidence>
<evidence type="ECO:0000256" key="3">
    <source>
        <dbReference type="ARBA" id="ARBA00022722"/>
    </source>
</evidence>
<dbReference type="Gene3D" id="3.40.50.1010">
    <property type="entry name" value="5'-nuclease"/>
    <property type="match status" value="1"/>
</dbReference>
<keyword evidence="6 8" id="KW-0460">Magnesium</keyword>
<dbReference type="GO" id="GO:0090729">
    <property type="term" value="F:toxin activity"/>
    <property type="evidence" value="ECO:0007669"/>
    <property type="project" value="UniProtKB-KW"/>
</dbReference>
<dbReference type="CDD" id="cd18746">
    <property type="entry name" value="PIN_VapC4-5_FitB-like"/>
    <property type="match status" value="1"/>
</dbReference>
<accession>A0A4V6T6N1</accession>
<protein>
    <recommendedName>
        <fullName evidence="8">Ribonuclease VapC</fullName>
        <shortName evidence="8">RNase VapC</shortName>
        <ecNumber evidence="8">3.1.-.-</ecNumber>
    </recommendedName>
    <alternativeName>
        <fullName evidence="8">Toxin VapC</fullName>
    </alternativeName>
</protein>
<comment type="similarity">
    <text evidence="7 8">Belongs to the PINc/VapC protein family.</text>
</comment>
<reference evidence="10 11" key="1">
    <citation type="submission" date="2019-04" db="EMBL/GenBank/DDBJ databases">
        <title>genome sequence of strain W3.</title>
        <authorList>
            <person name="Gao J."/>
            <person name="Sun J."/>
        </authorList>
    </citation>
    <scope>NUCLEOTIDE SEQUENCE [LARGE SCALE GENOMIC DNA]</scope>
    <source>
        <strain evidence="10 11">W3</strain>
    </source>
</reference>
<feature type="binding site" evidence="8">
    <location>
        <position position="111"/>
    </location>
    <ligand>
        <name>Mg(2+)</name>
        <dbReference type="ChEBI" id="CHEBI:18420"/>
    </ligand>
</feature>
<sequence length="144" mass="15929">MRGYLLDTNAVSLLYDGRASQAFEDWLRQRFEEKSLYLSTITVLEIQKGATKLELVKNGNPTRARQLHLWLQRLIEQYADSILVVDTETALAAGTLDGAMRARGHNGQLADILIAATAQTHGLTVVTANTRDFEPLGVDCLAPF</sequence>
<comment type="caution">
    <text evidence="10">The sequence shown here is derived from an EMBL/GenBank/DDBJ whole genome shotgun (WGS) entry which is preliminary data.</text>
</comment>
<dbReference type="GO" id="GO:0000287">
    <property type="term" value="F:magnesium ion binding"/>
    <property type="evidence" value="ECO:0007669"/>
    <property type="project" value="UniProtKB-UniRule"/>
</dbReference>
<evidence type="ECO:0000256" key="4">
    <source>
        <dbReference type="ARBA" id="ARBA00022723"/>
    </source>
</evidence>
<dbReference type="RefSeq" id="WP_136537988.1">
    <property type="nucleotide sequence ID" value="NZ_STGU01000001.1"/>
</dbReference>
<evidence type="ECO:0000256" key="8">
    <source>
        <dbReference type="HAMAP-Rule" id="MF_00265"/>
    </source>
</evidence>
<keyword evidence="3 8" id="KW-0540">Nuclease</keyword>
<keyword evidence="5 8" id="KW-0378">Hydrolase</keyword>
<dbReference type="HAMAP" id="MF_00265">
    <property type="entry name" value="VapC_Nob1"/>
    <property type="match status" value="1"/>
</dbReference>
<name>A0A4V6T6N1_9HYPH</name>
<feature type="domain" description="PIN" evidence="9">
    <location>
        <begin position="4"/>
        <end position="133"/>
    </location>
</feature>
<gene>
    <name evidence="8" type="primary">vapC</name>
    <name evidence="10" type="ORF">FAA86_01145</name>
</gene>
<dbReference type="GO" id="GO:0016787">
    <property type="term" value="F:hydrolase activity"/>
    <property type="evidence" value="ECO:0007669"/>
    <property type="project" value="UniProtKB-KW"/>
</dbReference>
<feature type="binding site" evidence="8">
    <location>
        <position position="7"/>
    </location>
    <ligand>
        <name>Mg(2+)</name>
        <dbReference type="ChEBI" id="CHEBI:18420"/>
    </ligand>
</feature>
<dbReference type="InterPro" id="IPR029060">
    <property type="entry name" value="PIN-like_dom_sf"/>
</dbReference>
<organism evidence="10 11">
    <name type="scientific">Rhizobium rosettiformans W3</name>
    <dbReference type="NCBI Taxonomy" id="538378"/>
    <lineage>
        <taxon>Bacteria</taxon>
        <taxon>Pseudomonadati</taxon>
        <taxon>Pseudomonadota</taxon>
        <taxon>Alphaproteobacteria</taxon>
        <taxon>Hyphomicrobiales</taxon>
        <taxon>Rhizobiaceae</taxon>
        <taxon>Rhizobium/Agrobacterium group</taxon>
        <taxon>Rhizobium</taxon>
    </lineage>
</organism>
<evidence type="ECO:0000256" key="1">
    <source>
        <dbReference type="ARBA" id="ARBA00001946"/>
    </source>
</evidence>
<dbReference type="Proteomes" id="UP000307378">
    <property type="component" value="Unassembled WGS sequence"/>
</dbReference>
<dbReference type="SUPFAM" id="SSF88723">
    <property type="entry name" value="PIN domain-like"/>
    <property type="match status" value="1"/>
</dbReference>
<dbReference type="EMBL" id="STGU01000001">
    <property type="protein sequence ID" value="THV39006.1"/>
    <property type="molecule type" value="Genomic_DNA"/>
</dbReference>
<keyword evidence="4 8" id="KW-0479">Metal-binding</keyword>
<comment type="function">
    <text evidence="8">Toxic component of a toxin-antitoxin (TA) system. An RNase.</text>
</comment>
<keyword evidence="8" id="KW-0800">Toxin</keyword>
<evidence type="ECO:0000313" key="11">
    <source>
        <dbReference type="Proteomes" id="UP000307378"/>
    </source>
</evidence>
<comment type="cofactor">
    <cofactor evidence="1 8">
        <name>Mg(2+)</name>
        <dbReference type="ChEBI" id="CHEBI:18420"/>
    </cofactor>
</comment>
<dbReference type="PANTHER" id="PTHR33653">
    <property type="entry name" value="RIBONUCLEASE VAPC2"/>
    <property type="match status" value="1"/>
</dbReference>
<evidence type="ECO:0000256" key="5">
    <source>
        <dbReference type="ARBA" id="ARBA00022801"/>
    </source>
</evidence>
<dbReference type="Pfam" id="PF01850">
    <property type="entry name" value="PIN"/>
    <property type="match status" value="1"/>
</dbReference>
<dbReference type="EC" id="3.1.-.-" evidence="8"/>
<dbReference type="InterPro" id="IPR002716">
    <property type="entry name" value="PIN_dom"/>
</dbReference>
<proteinExistence type="inferred from homology"/>
<dbReference type="PANTHER" id="PTHR33653:SF1">
    <property type="entry name" value="RIBONUCLEASE VAPC2"/>
    <property type="match status" value="1"/>
</dbReference>
<evidence type="ECO:0000256" key="6">
    <source>
        <dbReference type="ARBA" id="ARBA00022842"/>
    </source>
</evidence>
<dbReference type="GO" id="GO:0004540">
    <property type="term" value="F:RNA nuclease activity"/>
    <property type="evidence" value="ECO:0007669"/>
    <property type="project" value="InterPro"/>
</dbReference>
<evidence type="ECO:0000259" key="9">
    <source>
        <dbReference type="Pfam" id="PF01850"/>
    </source>
</evidence>
<dbReference type="InterPro" id="IPR022907">
    <property type="entry name" value="VapC_family"/>
</dbReference>